<accession>A0ABW5V2H6</accession>
<protein>
    <submittedName>
        <fullName evidence="3">Type II toxin-antitoxin system RelE/ParE family toxin</fullName>
    </submittedName>
</protein>
<dbReference type="Pfam" id="PF05016">
    <property type="entry name" value="ParE_toxin"/>
    <property type="match status" value="1"/>
</dbReference>
<proteinExistence type="inferred from homology"/>
<name>A0ABW5V2H6_9BACI</name>
<dbReference type="Proteomes" id="UP001597502">
    <property type="component" value="Unassembled WGS sequence"/>
</dbReference>
<dbReference type="PANTHER" id="PTHR33755">
    <property type="entry name" value="TOXIN PARE1-RELATED"/>
    <property type="match status" value="1"/>
</dbReference>
<evidence type="ECO:0000256" key="2">
    <source>
        <dbReference type="ARBA" id="ARBA00022649"/>
    </source>
</evidence>
<dbReference type="InterPro" id="IPR035093">
    <property type="entry name" value="RelE/ParE_toxin_dom_sf"/>
</dbReference>
<dbReference type="InterPro" id="IPR051803">
    <property type="entry name" value="TA_system_RelE-like_toxin"/>
</dbReference>
<dbReference type="EMBL" id="JBHUNA010000007">
    <property type="protein sequence ID" value="MFD2760197.1"/>
    <property type="molecule type" value="Genomic_DNA"/>
</dbReference>
<sequence length="109" mass="12447">MILKYNIRINPMVISDVQEMKAYISEDNPEAAKSMSETIFSRIESLATFPEMGVSLAAKTHLNTDYRFLACGTYLVFYKIEGEFVSIYRVLNGVQDYLNILFGDDLTQD</sequence>
<dbReference type="Gene3D" id="3.30.2310.20">
    <property type="entry name" value="RelE-like"/>
    <property type="match status" value="1"/>
</dbReference>
<reference evidence="4" key="1">
    <citation type="journal article" date="2019" name="Int. J. Syst. Evol. Microbiol.">
        <title>The Global Catalogue of Microorganisms (GCM) 10K type strain sequencing project: providing services to taxonomists for standard genome sequencing and annotation.</title>
        <authorList>
            <consortium name="The Broad Institute Genomics Platform"/>
            <consortium name="The Broad Institute Genome Sequencing Center for Infectious Disease"/>
            <person name="Wu L."/>
            <person name="Ma J."/>
        </authorList>
    </citation>
    <scope>NUCLEOTIDE SEQUENCE [LARGE SCALE GENOMIC DNA]</scope>
    <source>
        <strain evidence="4">TISTR 1535</strain>
    </source>
</reference>
<evidence type="ECO:0000313" key="4">
    <source>
        <dbReference type="Proteomes" id="UP001597502"/>
    </source>
</evidence>
<evidence type="ECO:0000313" key="3">
    <source>
        <dbReference type="EMBL" id="MFD2760197.1"/>
    </source>
</evidence>
<keyword evidence="2" id="KW-1277">Toxin-antitoxin system</keyword>
<comment type="caution">
    <text evidence="3">The sequence shown here is derived from an EMBL/GenBank/DDBJ whole genome shotgun (WGS) entry which is preliminary data.</text>
</comment>
<organism evidence="3 4">
    <name type="scientific">Lentibacillus juripiscarius</name>
    <dbReference type="NCBI Taxonomy" id="257446"/>
    <lineage>
        <taxon>Bacteria</taxon>
        <taxon>Bacillati</taxon>
        <taxon>Bacillota</taxon>
        <taxon>Bacilli</taxon>
        <taxon>Bacillales</taxon>
        <taxon>Bacillaceae</taxon>
        <taxon>Lentibacillus</taxon>
    </lineage>
</organism>
<dbReference type="InterPro" id="IPR007712">
    <property type="entry name" value="RelE/ParE_toxin"/>
</dbReference>
<comment type="similarity">
    <text evidence="1">Belongs to the RelE toxin family.</text>
</comment>
<gene>
    <name evidence="3" type="ORF">ACFSUO_04315</name>
</gene>
<keyword evidence="4" id="KW-1185">Reference proteome</keyword>
<dbReference type="RefSeq" id="WP_382391442.1">
    <property type="nucleotide sequence ID" value="NZ_JBHUNA010000007.1"/>
</dbReference>
<evidence type="ECO:0000256" key="1">
    <source>
        <dbReference type="ARBA" id="ARBA00006226"/>
    </source>
</evidence>